<dbReference type="Pfam" id="PF00672">
    <property type="entry name" value="HAMP"/>
    <property type="match status" value="1"/>
</dbReference>
<dbReference type="InterPro" id="IPR005467">
    <property type="entry name" value="His_kinase_dom"/>
</dbReference>
<name>D1ARN5_SEBTE</name>
<keyword evidence="5" id="KW-0597">Phosphoprotein</keyword>
<feature type="domain" description="HAMP" evidence="16">
    <location>
        <begin position="168"/>
        <end position="220"/>
    </location>
</feature>
<dbReference type="RefSeq" id="WP_012863103.1">
    <property type="nucleotide sequence ID" value="NC_013517.1"/>
</dbReference>
<keyword evidence="11 14" id="KW-1133">Transmembrane helix</keyword>
<dbReference type="eggNOG" id="COG5002">
    <property type="taxonomic scope" value="Bacteria"/>
</dbReference>
<dbReference type="SMART" id="SM00388">
    <property type="entry name" value="HisKA"/>
    <property type="match status" value="1"/>
</dbReference>
<keyword evidence="12" id="KW-0902">Two-component regulatory system</keyword>
<dbReference type="PROSITE" id="PS50109">
    <property type="entry name" value="HIS_KIN"/>
    <property type="match status" value="1"/>
</dbReference>
<evidence type="ECO:0000256" key="11">
    <source>
        <dbReference type="ARBA" id="ARBA00022989"/>
    </source>
</evidence>
<comment type="subcellular location">
    <subcellularLocation>
        <location evidence="2">Cell membrane</location>
        <topology evidence="2">Multi-pass membrane protein</topology>
    </subcellularLocation>
</comment>
<dbReference type="InterPro" id="IPR036097">
    <property type="entry name" value="HisK_dim/P_sf"/>
</dbReference>
<evidence type="ECO:0000259" key="15">
    <source>
        <dbReference type="PROSITE" id="PS50109"/>
    </source>
</evidence>
<keyword evidence="6" id="KW-0808">Transferase</keyword>
<dbReference type="SUPFAM" id="SSF158472">
    <property type="entry name" value="HAMP domain-like"/>
    <property type="match status" value="1"/>
</dbReference>
<dbReference type="AlphaFoldDB" id="D1ARN5"/>
<keyword evidence="9 17" id="KW-0418">Kinase</keyword>
<feature type="domain" description="Histidine kinase" evidence="15">
    <location>
        <begin position="228"/>
        <end position="437"/>
    </location>
</feature>
<evidence type="ECO:0000256" key="1">
    <source>
        <dbReference type="ARBA" id="ARBA00000085"/>
    </source>
</evidence>
<dbReference type="GO" id="GO:0005524">
    <property type="term" value="F:ATP binding"/>
    <property type="evidence" value="ECO:0007669"/>
    <property type="project" value="UniProtKB-KW"/>
</dbReference>
<evidence type="ECO:0000256" key="8">
    <source>
        <dbReference type="ARBA" id="ARBA00022741"/>
    </source>
</evidence>
<keyword evidence="13 14" id="KW-0472">Membrane</keyword>
<dbReference type="Gene3D" id="3.30.565.10">
    <property type="entry name" value="Histidine kinase-like ATPase, C-terminal domain"/>
    <property type="match status" value="1"/>
</dbReference>
<evidence type="ECO:0000259" key="16">
    <source>
        <dbReference type="PROSITE" id="PS50885"/>
    </source>
</evidence>
<gene>
    <name evidence="17" type="ordered locus">Sterm_3687</name>
</gene>
<sequence>MKIKIKKISHKIIIFNTMGILFCTLLIGIVTWIFIINEYVVEENNELDNIANGVTETLGKVSAYDISDFYQTLEFGDKDEILISMKYPDGHIVKLGDSNISYKDIPENNWVFKKRYALHFKEKNVNNIEFTFIRKYSYDRAIKTTRIIFYLFILLAVSIIIISYYMTKNILKPVTYIIKESEKINAKNLNIKLPKIRDDEIGDLIDVINNLFSKMHEILLNQKNFSSNVSHELKTPVAIMKGYLDILKWGRDDPVLLNEALENIETEIINIEKLITNLLFLSQAEKLKTLNEKIEICLLLTKLKNDYQLLKTDKKLIISCSNTVIYGNQNLISEALRGIIDNSIKYSDGKEIYITVEETDTFIKILIRDFGTHISNEDIKKIFDRHYRTERQDTKSTRGLGLGLSIIKEIIELHNAKIELINRDDGLDTEIYFNKQI</sequence>
<feature type="transmembrane region" description="Helical" evidence="14">
    <location>
        <begin position="12"/>
        <end position="35"/>
    </location>
</feature>
<reference evidence="18" key="1">
    <citation type="submission" date="2009-09" db="EMBL/GenBank/DDBJ databases">
        <title>The complete chromosome of Sebaldella termitidis ATCC 33386.</title>
        <authorList>
            <consortium name="US DOE Joint Genome Institute (JGI-PGF)"/>
            <person name="Lucas S."/>
            <person name="Copeland A."/>
            <person name="Lapidus A."/>
            <person name="Glavina del Rio T."/>
            <person name="Dalin E."/>
            <person name="Tice H."/>
            <person name="Bruce D."/>
            <person name="Goodwin L."/>
            <person name="Pitluck S."/>
            <person name="Kyrpides N."/>
            <person name="Mavromatis K."/>
            <person name="Ivanova N."/>
            <person name="Mikhailova N."/>
            <person name="Sims D."/>
            <person name="Meincke L."/>
            <person name="Brettin T."/>
            <person name="Detter J.C."/>
            <person name="Han C."/>
            <person name="Larimer F."/>
            <person name="Land M."/>
            <person name="Hauser L."/>
            <person name="Markowitz V."/>
            <person name="Cheng J.F."/>
            <person name="Hugenholtz P."/>
            <person name="Woyke T."/>
            <person name="Wu D."/>
            <person name="Eisen J.A."/>
        </authorList>
    </citation>
    <scope>NUCLEOTIDE SEQUENCE [LARGE SCALE GENOMIC DNA]</scope>
    <source>
        <strain evidence="18">ATCC 33386 / NCTC 11300</strain>
    </source>
</reference>
<dbReference type="KEGG" id="str:Sterm_3687"/>
<comment type="catalytic activity">
    <reaction evidence="1">
        <text>ATP + protein L-histidine = ADP + protein N-phospho-L-histidine.</text>
        <dbReference type="EC" id="2.7.13.3"/>
    </reaction>
</comment>
<dbReference type="Pfam" id="PF00512">
    <property type="entry name" value="HisKA"/>
    <property type="match status" value="1"/>
</dbReference>
<dbReference type="HOGENOM" id="CLU_000445_89_6_0"/>
<evidence type="ECO:0000256" key="4">
    <source>
        <dbReference type="ARBA" id="ARBA00022475"/>
    </source>
</evidence>
<dbReference type="FunFam" id="1.10.287.130:FF:000001">
    <property type="entry name" value="Two-component sensor histidine kinase"/>
    <property type="match status" value="1"/>
</dbReference>
<dbReference type="CDD" id="cd00082">
    <property type="entry name" value="HisKA"/>
    <property type="match status" value="1"/>
</dbReference>
<dbReference type="InterPro" id="IPR050398">
    <property type="entry name" value="HssS/ArlS-like"/>
</dbReference>
<dbReference type="SMART" id="SM00387">
    <property type="entry name" value="HATPase_c"/>
    <property type="match status" value="1"/>
</dbReference>
<dbReference type="Proteomes" id="UP000000845">
    <property type="component" value="Chromosome"/>
</dbReference>
<dbReference type="SUPFAM" id="SSF47384">
    <property type="entry name" value="Homodimeric domain of signal transducing histidine kinase"/>
    <property type="match status" value="1"/>
</dbReference>
<evidence type="ECO:0000256" key="10">
    <source>
        <dbReference type="ARBA" id="ARBA00022840"/>
    </source>
</evidence>
<dbReference type="PRINTS" id="PR00344">
    <property type="entry name" value="BCTRLSENSOR"/>
</dbReference>
<dbReference type="EMBL" id="CP001739">
    <property type="protein sequence ID" value="ACZ10521.1"/>
    <property type="molecule type" value="Genomic_DNA"/>
</dbReference>
<keyword evidence="7 14" id="KW-0812">Transmembrane</keyword>
<dbReference type="InterPro" id="IPR003594">
    <property type="entry name" value="HATPase_dom"/>
</dbReference>
<dbReference type="eggNOG" id="COG3850">
    <property type="taxonomic scope" value="Bacteria"/>
</dbReference>
<evidence type="ECO:0000256" key="7">
    <source>
        <dbReference type="ARBA" id="ARBA00022692"/>
    </source>
</evidence>
<accession>D1ARN5</accession>
<keyword evidence="8" id="KW-0547">Nucleotide-binding</keyword>
<evidence type="ECO:0000313" key="18">
    <source>
        <dbReference type="Proteomes" id="UP000000845"/>
    </source>
</evidence>
<dbReference type="InterPro" id="IPR003661">
    <property type="entry name" value="HisK_dim/P_dom"/>
</dbReference>
<dbReference type="PROSITE" id="PS50885">
    <property type="entry name" value="HAMP"/>
    <property type="match status" value="1"/>
</dbReference>
<dbReference type="Pfam" id="PF02518">
    <property type="entry name" value="HATPase_c"/>
    <property type="match status" value="1"/>
</dbReference>
<dbReference type="PANTHER" id="PTHR45528:SF1">
    <property type="entry name" value="SENSOR HISTIDINE KINASE CPXA"/>
    <property type="match status" value="1"/>
</dbReference>
<evidence type="ECO:0000256" key="9">
    <source>
        <dbReference type="ARBA" id="ARBA00022777"/>
    </source>
</evidence>
<dbReference type="PANTHER" id="PTHR45528">
    <property type="entry name" value="SENSOR HISTIDINE KINASE CPXA"/>
    <property type="match status" value="1"/>
</dbReference>
<dbReference type="EC" id="2.7.13.3" evidence="3"/>
<keyword evidence="4" id="KW-1003">Cell membrane</keyword>
<proteinExistence type="predicted"/>
<dbReference type="CDD" id="cd06225">
    <property type="entry name" value="HAMP"/>
    <property type="match status" value="1"/>
</dbReference>
<evidence type="ECO:0000256" key="5">
    <source>
        <dbReference type="ARBA" id="ARBA00022553"/>
    </source>
</evidence>
<dbReference type="GO" id="GO:0005886">
    <property type="term" value="C:plasma membrane"/>
    <property type="evidence" value="ECO:0007669"/>
    <property type="project" value="UniProtKB-SubCell"/>
</dbReference>
<dbReference type="Gene3D" id="6.10.340.10">
    <property type="match status" value="1"/>
</dbReference>
<dbReference type="GO" id="GO:0000155">
    <property type="term" value="F:phosphorelay sensor kinase activity"/>
    <property type="evidence" value="ECO:0007669"/>
    <property type="project" value="InterPro"/>
</dbReference>
<dbReference type="InterPro" id="IPR004358">
    <property type="entry name" value="Sig_transdc_His_kin-like_C"/>
</dbReference>
<protein>
    <recommendedName>
        <fullName evidence="3">histidine kinase</fullName>
        <ecNumber evidence="3">2.7.13.3</ecNumber>
    </recommendedName>
</protein>
<dbReference type="Gene3D" id="1.10.287.130">
    <property type="match status" value="1"/>
</dbReference>
<dbReference type="InterPro" id="IPR003660">
    <property type="entry name" value="HAMP_dom"/>
</dbReference>
<evidence type="ECO:0000256" key="6">
    <source>
        <dbReference type="ARBA" id="ARBA00022679"/>
    </source>
</evidence>
<evidence type="ECO:0000256" key="13">
    <source>
        <dbReference type="ARBA" id="ARBA00023136"/>
    </source>
</evidence>
<organism evidence="17 18">
    <name type="scientific">Sebaldella termitidis (strain ATCC 33386 / NCTC 11300)</name>
    <dbReference type="NCBI Taxonomy" id="526218"/>
    <lineage>
        <taxon>Bacteria</taxon>
        <taxon>Fusobacteriati</taxon>
        <taxon>Fusobacteriota</taxon>
        <taxon>Fusobacteriia</taxon>
        <taxon>Fusobacteriales</taxon>
        <taxon>Leptotrichiaceae</taxon>
        <taxon>Sebaldella</taxon>
    </lineage>
</organism>
<evidence type="ECO:0000256" key="2">
    <source>
        <dbReference type="ARBA" id="ARBA00004651"/>
    </source>
</evidence>
<keyword evidence="10" id="KW-0067">ATP-binding</keyword>
<keyword evidence="18" id="KW-1185">Reference proteome</keyword>
<evidence type="ECO:0000256" key="12">
    <source>
        <dbReference type="ARBA" id="ARBA00023012"/>
    </source>
</evidence>
<evidence type="ECO:0000256" key="3">
    <source>
        <dbReference type="ARBA" id="ARBA00012438"/>
    </source>
</evidence>
<reference evidence="17 18" key="2">
    <citation type="journal article" date="2010" name="Stand. Genomic Sci.">
        <title>Complete genome sequence of Sebaldella termitidis type strain (NCTC 11300).</title>
        <authorList>
            <person name="Harmon-Smith M."/>
            <person name="Celia L."/>
            <person name="Chertkov O."/>
            <person name="Lapidus A."/>
            <person name="Copeland A."/>
            <person name="Glavina Del Rio T."/>
            <person name="Nolan M."/>
            <person name="Lucas S."/>
            <person name="Tice H."/>
            <person name="Cheng J.F."/>
            <person name="Han C."/>
            <person name="Detter J.C."/>
            <person name="Bruce D."/>
            <person name="Goodwin L."/>
            <person name="Pitluck S."/>
            <person name="Pati A."/>
            <person name="Liolios K."/>
            <person name="Ivanova N."/>
            <person name="Mavromatis K."/>
            <person name="Mikhailova N."/>
            <person name="Chen A."/>
            <person name="Palaniappan K."/>
            <person name="Land M."/>
            <person name="Hauser L."/>
            <person name="Chang Y.J."/>
            <person name="Jeffries C.D."/>
            <person name="Brettin T."/>
            <person name="Goker M."/>
            <person name="Beck B."/>
            <person name="Bristow J."/>
            <person name="Eisen J.A."/>
            <person name="Markowitz V."/>
            <person name="Hugenholtz P."/>
            <person name="Kyrpides N.C."/>
            <person name="Klenk H.P."/>
            <person name="Chen F."/>
        </authorList>
    </citation>
    <scope>NUCLEOTIDE SEQUENCE [LARGE SCALE GENOMIC DNA]</scope>
    <source>
        <strain evidence="18">ATCC 33386 / NCTC 11300</strain>
    </source>
</reference>
<evidence type="ECO:0000256" key="14">
    <source>
        <dbReference type="SAM" id="Phobius"/>
    </source>
</evidence>
<dbReference type="InterPro" id="IPR036890">
    <property type="entry name" value="HATPase_C_sf"/>
</dbReference>
<evidence type="ECO:0000313" key="17">
    <source>
        <dbReference type="EMBL" id="ACZ10521.1"/>
    </source>
</evidence>
<dbReference type="SUPFAM" id="SSF55874">
    <property type="entry name" value="ATPase domain of HSP90 chaperone/DNA topoisomerase II/histidine kinase"/>
    <property type="match status" value="1"/>
</dbReference>
<feature type="transmembrane region" description="Helical" evidence="14">
    <location>
        <begin position="147"/>
        <end position="166"/>
    </location>
</feature>
<dbReference type="STRING" id="526218.Sterm_3687"/>